<dbReference type="AlphaFoldDB" id="A0A7E4WDG5"/>
<accession>A0A7E4WDG5</accession>
<reference evidence="1" key="1">
    <citation type="journal article" date="2013" name="Genetics">
        <title>The draft genome and transcriptome of Panagrellus redivivus are shaped by the harsh demands of a free-living lifestyle.</title>
        <authorList>
            <person name="Srinivasan J."/>
            <person name="Dillman A.R."/>
            <person name="Macchietto M.G."/>
            <person name="Heikkinen L."/>
            <person name="Lakso M."/>
            <person name="Fracchia K.M."/>
            <person name="Antoshechkin I."/>
            <person name="Mortazavi A."/>
            <person name="Wong G."/>
            <person name="Sternberg P.W."/>
        </authorList>
    </citation>
    <scope>NUCLEOTIDE SEQUENCE [LARGE SCALE GENOMIC DNA]</scope>
    <source>
        <strain evidence="1">MT8872</strain>
    </source>
</reference>
<protein>
    <submittedName>
        <fullName evidence="2">DUF4238 domain-containing protein</fullName>
    </submittedName>
</protein>
<dbReference type="Proteomes" id="UP000492821">
    <property type="component" value="Unassembled WGS sequence"/>
</dbReference>
<dbReference type="WBParaSite" id="Pan_g9313.t1">
    <property type="protein sequence ID" value="Pan_g9313.t1"/>
    <property type="gene ID" value="Pan_g9313"/>
</dbReference>
<organism evidence="1 2">
    <name type="scientific">Panagrellus redivivus</name>
    <name type="common">Microworm</name>
    <dbReference type="NCBI Taxonomy" id="6233"/>
    <lineage>
        <taxon>Eukaryota</taxon>
        <taxon>Metazoa</taxon>
        <taxon>Ecdysozoa</taxon>
        <taxon>Nematoda</taxon>
        <taxon>Chromadorea</taxon>
        <taxon>Rhabditida</taxon>
        <taxon>Tylenchina</taxon>
        <taxon>Panagrolaimomorpha</taxon>
        <taxon>Panagrolaimoidea</taxon>
        <taxon>Panagrolaimidae</taxon>
        <taxon>Panagrellus</taxon>
    </lineage>
</organism>
<proteinExistence type="predicted"/>
<sequence>MSSNNNNAIQRFTYDWLIRFMELHIIDTPFILNELETLRYTPDHSPYTKISPLFSDLVKRYMPIILNPFEKEFRQSELYLLQHQYDEIEVLPSPDVRKAVIIPKTIKLINAEAGTLTKYIKKRVYCVDADFTSGRESSLTPFELEYLIKQTTGYLIFHDCTLTESVNFSDLWPLLKYIPYFK</sequence>
<evidence type="ECO:0000313" key="1">
    <source>
        <dbReference type="Proteomes" id="UP000492821"/>
    </source>
</evidence>
<reference evidence="2" key="2">
    <citation type="submission" date="2020-10" db="UniProtKB">
        <authorList>
            <consortium name="WormBaseParasite"/>
        </authorList>
    </citation>
    <scope>IDENTIFICATION</scope>
</reference>
<keyword evidence="1" id="KW-1185">Reference proteome</keyword>
<evidence type="ECO:0000313" key="2">
    <source>
        <dbReference type="WBParaSite" id="Pan_g9313.t1"/>
    </source>
</evidence>
<name>A0A7E4WDG5_PANRE</name>